<dbReference type="InterPro" id="IPR036890">
    <property type="entry name" value="HATPase_C_sf"/>
</dbReference>
<evidence type="ECO:0000256" key="5">
    <source>
        <dbReference type="ARBA" id="ARBA00022777"/>
    </source>
</evidence>
<dbReference type="GO" id="GO:0005524">
    <property type="term" value="F:ATP binding"/>
    <property type="evidence" value="ECO:0007669"/>
    <property type="project" value="UniProtKB-KW"/>
</dbReference>
<dbReference type="InterPro" id="IPR004358">
    <property type="entry name" value="Sig_transdc_His_kin-like_C"/>
</dbReference>
<gene>
    <name evidence="9" type="ORF">ND861_13340</name>
    <name evidence="10" type="ORF">ND862_13300</name>
</gene>
<name>A0AAW5VQM9_9LEPT</name>
<dbReference type="PRINTS" id="PR00344">
    <property type="entry name" value="BCTRLSENSOR"/>
</dbReference>
<evidence type="ECO:0000313" key="12">
    <source>
        <dbReference type="Proteomes" id="UP001208912"/>
    </source>
</evidence>
<keyword evidence="6 10" id="KW-0067">ATP-binding</keyword>
<evidence type="ECO:0000256" key="1">
    <source>
        <dbReference type="ARBA" id="ARBA00000085"/>
    </source>
</evidence>
<feature type="domain" description="Histidine kinase" evidence="8">
    <location>
        <begin position="1"/>
        <end position="116"/>
    </location>
</feature>
<evidence type="ECO:0000256" key="6">
    <source>
        <dbReference type="ARBA" id="ARBA00022840"/>
    </source>
</evidence>
<evidence type="ECO:0000313" key="11">
    <source>
        <dbReference type="Proteomes" id="UP001208540"/>
    </source>
</evidence>
<evidence type="ECO:0000313" key="9">
    <source>
        <dbReference type="EMBL" id="MCW7527340.1"/>
    </source>
</evidence>
<organism evidence="10 11">
    <name type="scientific">Leptospira soteropolitanensis</name>
    <dbReference type="NCBI Taxonomy" id="2950025"/>
    <lineage>
        <taxon>Bacteria</taxon>
        <taxon>Pseudomonadati</taxon>
        <taxon>Spirochaetota</taxon>
        <taxon>Spirochaetia</taxon>
        <taxon>Leptospirales</taxon>
        <taxon>Leptospiraceae</taxon>
        <taxon>Leptospira</taxon>
    </lineage>
</organism>
<evidence type="ECO:0000313" key="10">
    <source>
        <dbReference type="EMBL" id="MCW7531197.1"/>
    </source>
</evidence>
<dbReference type="GO" id="GO:0004673">
    <property type="term" value="F:protein histidine kinase activity"/>
    <property type="evidence" value="ECO:0007669"/>
    <property type="project" value="UniProtKB-EC"/>
</dbReference>
<dbReference type="GO" id="GO:0000160">
    <property type="term" value="P:phosphorelay signal transduction system"/>
    <property type="evidence" value="ECO:0007669"/>
    <property type="project" value="UniProtKB-KW"/>
</dbReference>
<keyword evidence="4" id="KW-0547">Nucleotide-binding</keyword>
<keyword evidence="12" id="KW-1185">Reference proteome</keyword>
<keyword evidence="5" id="KW-0418">Kinase</keyword>
<evidence type="ECO:0000256" key="2">
    <source>
        <dbReference type="ARBA" id="ARBA00012438"/>
    </source>
</evidence>
<dbReference type="AlphaFoldDB" id="A0AAW5VQM9"/>
<dbReference type="EMBL" id="JAMQPL010000006">
    <property type="protein sequence ID" value="MCW7531197.1"/>
    <property type="molecule type" value="Genomic_DNA"/>
</dbReference>
<dbReference type="InterPro" id="IPR003594">
    <property type="entry name" value="HATPase_dom"/>
</dbReference>
<dbReference type="Proteomes" id="UP001208912">
    <property type="component" value="Unassembled WGS sequence"/>
</dbReference>
<dbReference type="Pfam" id="PF02518">
    <property type="entry name" value="HATPase_c"/>
    <property type="match status" value="1"/>
</dbReference>
<keyword evidence="3" id="KW-0808">Transferase</keyword>
<dbReference type="SMART" id="SM00387">
    <property type="entry name" value="HATPase_c"/>
    <property type="match status" value="1"/>
</dbReference>
<evidence type="ECO:0000256" key="3">
    <source>
        <dbReference type="ARBA" id="ARBA00022679"/>
    </source>
</evidence>
<dbReference type="Gene3D" id="3.30.565.10">
    <property type="entry name" value="Histidine kinase-like ATPase, C-terminal domain"/>
    <property type="match status" value="1"/>
</dbReference>
<comment type="catalytic activity">
    <reaction evidence="1">
        <text>ATP + protein L-histidine = ADP + protein N-phospho-L-histidine.</text>
        <dbReference type="EC" id="2.7.13.3"/>
    </reaction>
</comment>
<dbReference type="Proteomes" id="UP001208540">
    <property type="component" value="Unassembled WGS sequence"/>
</dbReference>
<reference evidence="10 12" key="1">
    <citation type="submission" date="2022-06" db="EMBL/GenBank/DDBJ databases">
        <title>Leptospira isolates from biofilms formed at urban environments.</title>
        <authorList>
            <person name="Ribeiro P.S."/>
            <person name="Sousa T."/>
            <person name="Carvalho N."/>
            <person name="Aburjaile F."/>
            <person name="Neves F."/>
            <person name="Oliveira D."/>
            <person name="Blanco L."/>
            <person name="Lima J."/>
            <person name="Costa F."/>
            <person name="Brenig B."/>
            <person name="Soares S."/>
            <person name="Ramos R."/>
            <person name="Goes-Neto A."/>
            <person name="Matiuzzi M."/>
            <person name="Azevedo V."/>
            <person name="Ristow P."/>
        </authorList>
    </citation>
    <scope>NUCLEOTIDE SEQUENCE</scope>
    <source>
        <strain evidence="9 12">VSF19</strain>
        <strain evidence="10">VSF20</strain>
    </source>
</reference>
<accession>A0AAW5VQM9</accession>
<dbReference type="PANTHER" id="PTHR43065">
    <property type="entry name" value="SENSOR HISTIDINE KINASE"/>
    <property type="match status" value="1"/>
</dbReference>
<dbReference type="PROSITE" id="PS50109">
    <property type="entry name" value="HIS_KIN"/>
    <property type="match status" value="1"/>
</dbReference>
<dbReference type="EMBL" id="JAMQPM010000006">
    <property type="protein sequence ID" value="MCW7527340.1"/>
    <property type="molecule type" value="Genomic_DNA"/>
</dbReference>
<dbReference type="InterPro" id="IPR005467">
    <property type="entry name" value="His_kinase_dom"/>
</dbReference>
<protein>
    <recommendedName>
        <fullName evidence="2">histidine kinase</fullName>
        <ecNumber evidence="2">2.7.13.3</ecNumber>
    </recommendedName>
</protein>
<sequence length="123" mass="13807">MVRRSEILLSQKKNHGLYSDTQGEKPGKIEIKTRYISSENNQQFAEIKIKDNGIGIPEDILSRIFDPFFTTKETGEGTGLGLSISMDIIRKHKGKIDLESVRCEGTTFSILLPINLEDSYGSE</sequence>
<evidence type="ECO:0000256" key="7">
    <source>
        <dbReference type="ARBA" id="ARBA00023012"/>
    </source>
</evidence>
<dbReference type="RefSeq" id="WP_265352513.1">
    <property type="nucleotide sequence ID" value="NZ_JAMQPL010000006.1"/>
</dbReference>
<evidence type="ECO:0000256" key="4">
    <source>
        <dbReference type="ARBA" id="ARBA00022741"/>
    </source>
</evidence>
<proteinExistence type="predicted"/>
<keyword evidence="7" id="KW-0902">Two-component regulatory system</keyword>
<dbReference type="PANTHER" id="PTHR43065:SF46">
    <property type="entry name" value="C4-DICARBOXYLATE TRANSPORT SENSOR PROTEIN DCTB"/>
    <property type="match status" value="1"/>
</dbReference>
<comment type="caution">
    <text evidence="10">The sequence shown here is derived from an EMBL/GenBank/DDBJ whole genome shotgun (WGS) entry which is preliminary data.</text>
</comment>
<dbReference type="SUPFAM" id="SSF55874">
    <property type="entry name" value="ATPase domain of HSP90 chaperone/DNA topoisomerase II/histidine kinase"/>
    <property type="match status" value="1"/>
</dbReference>
<dbReference type="EC" id="2.7.13.3" evidence="2"/>
<evidence type="ECO:0000259" key="8">
    <source>
        <dbReference type="PROSITE" id="PS50109"/>
    </source>
</evidence>